<dbReference type="GO" id="GO:0030170">
    <property type="term" value="F:pyridoxal phosphate binding"/>
    <property type="evidence" value="ECO:0007669"/>
    <property type="project" value="InterPro"/>
</dbReference>
<dbReference type="GO" id="GO:0071269">
    <property type="term" value="P:L-homocysteine biosynthetic process"/>
    <property type="evidence" value="ECO:0007669"/>
    <property type="project" value="TreeGrafter"/>
</dbReference>
<dbReference type="GO" id="GO:0019346">
    <property type="term" value="P:transsulfuration"/>
    <property type="evidence" value="ECO:0007669"/>
    <property type="project" value="InterPro"/>
</dbReference>
<comment type="cofactor">
    <cofactor evidence="1 6">
        <name>pyridoxal 5'-phosphate</name>
        <dbReference type="ChEBI" id="CHEBI:597326"/>
    </cofactor>
</comment>
<dbReference type="InterPro" id="IPR000277">
    <property type="entry name" value="Cys/Met-Metab_PyrdxlP-dep_enz"/>
</dbReference>
<dbReference type="RefSeq" id="WP_179979499.1">
    <property type="nucleotide sequence ID" value="NZ_LT608333.1"/>
</dbReference>
<evidence type="ECO:0000256" key="5">
    <source>
        <dbReference type="PIRSR" id="PIRSR001434-2"/>
    </source>
</evidence>
<dbReference type="InterPro" id="IPR015424">
    <property type="entry name" value="PyrdxlP-dep_Trfase"/>
</dbReference>
<dbReference type="Gene3D" id="3.90.1150.10">
    <property type="entry name" value="Aspartate Aminotransferase, domain 1"/>
    <property type="match status" value="1"/>
</dbReference>
<dbReference type="GO" id="GO:0004124">
    <property type="term" value="F:cysteine synthase activity"/>
    <property type="evidence" value="ECO:0007669"/>
    <property type="project" value="TreeGrafter"/>
</dbReference>
<organism evidence="7">
    <name type="scientific">uncultured Desulfovibrio sp</name>
    <dbReference type="NCBI Taxonomy" id="167968"/>
    <lineage>
        <taxon>Bacteria</taxon>
        <taxon>Pseudomonadati</taxon>
        <taxon>Thermodesulfobacteriota</taxon>
        <taxon>Desulfovibrionia</taxon>
        <taxon>Desulfovibrionales</taxon>
        <taxon>Desulfovibrionaceae</taxon>
        <taxon>Desulfovibrio</taxon>
        <taxon>environmental samples</taxon>
    </lineage>
</organism>
<dbReference type="PANTHER" id="PTHR43797">
    <property type="entry name" value="HOMOCYSTEINE/CYSTEINE SYNTHASE"/>
    <property type="match status" value="1"/>
</dbReference>
<evidence type="ECO:0000256" key="1">
    <source>
        <dbReference type="ARBA" id="ARBA00001933"/>
    </source>
</evidence>
<name>A0A212KZY5_9BACT</name>
<keyword evidence="3 7" id="KW-0808">Transferase</keyword>
<proteinExistence type="inferred from homology"/>
<dbReference type="GO" id="GO:0003961">
    <property type="term" value="F:O-acetylhomoserine aminocarboxypropyltransferase activity"/>
    <property type="evidence" value="ECO:0007669"/>
    <property type="project" value="UniProtKB-EC"/>
</dbReference>
<evidence type="ECO:0000313" key="7">
    <source>
        <dbReference type="EMBL" id="SCM70848.1"/>
    </source>
</evidence>
<dbReference type="PANTHER" id="PTHR43797:SF2">
    <property type="entry name" value="HOMOCYSTEINE_CYSTEINE SYNTHASE"/>
    <property type="match status" value="1"/>
</dbReference>
<comment type="similarity">
    <text evidence="2 6">Belongs to the trans-sulfuration enzymes family.</text>
</comment>
<dbReference type="NCBIfam" id="TIGR01326">
    <property type="entry name" value="OAH_OAS_sulfhy"/>
    <property type="match status" value="1"/>
</dbReference>
<dbReference type="PIRSF" id="PIRSF001434">
    <property type="entry name" value="CGS"/>
    <property type="match status" value="1"/>
</dbReference>
<dbReference type="Pfam" id="PF01053">
    <property type="entry name" value="Cys_Met_Meta_PP"/>
    <property type="match status" value="1"/>
</dbReference>
<accession>A0A212KZY5</accession>
<dbReference type="SUPFAM" id="SSF53383">
    <property type="entry name" value="PLP-dependent transferases"/>
    <property type="match status" value="1"/>
</dbReference>
<feature type="modified residue" description="N6-(pyridoxal phosphate)lysine" evidence="5">
    <location>
        <position position="211"/>
    </location>
</feature>
<dbReference type="CDD" id="cd00614">
    <property type="entry name" value="CGS_like"/>
    <property type="match status" value="1"/>
</dbReference>
<dbReference type="InterPro" id="IPR015422">
    <property type="entry name" value="PyrdxlP-dep_Trfase_small"/>
</dbReference>
<dbReference type="EC" id="2.5.1.49" evidence="7"/>
<dbReference type="PROSITE" id="PS00868">
    <property type="entry name" value="CYS_MET_METAB_PP"/>
    <property type="match status" value="1"/>
</dbReference>
<dbReference type="FunFam" id="3.40.640.10:FF:000035">
    <property type="entry name" value="O-succinylhomoserine sulfhydrylase"/>
    <property type="match status" value="1"/>
</dbReference>
<dbReference type="EMBL" id="FMJC01000001">
    <property type="protein sequence ID" value="SCM70848.1"/>
    <property type="molecule type" value="Genomic_DNA"/>
</dbReference>
<protein>
    <submittedName>
        <fullName evidence="7">O-acetylhomoserine/O-acetylserine sulfhydrylase</fullName>
        <ecNumber evidence="7">2.5.1.49</ecNumber>
    </submittedName>
</protein>
<evidence type="ECO:0000256" key="6">
    <source>
        <dbReference type="RuleBase" id="RU362118"/>
    </source>
</evidence>
<dbReference type="InterPro" id="IPR054542">
    <property type="entry name" value="Cys_met_metab_PP"/>
</dbReference>
<dbReference type="GO" id="GO:0005737">
    <property type="term" value="C:cytoplasm"/>
    <property type="evidence" value="ECO:0007669"/>
    <property type="project" value="TreeGrafter"/>
</dbReference>
<evidence type="ECO:0000256" key="2">
    <source>
        <dbReference type="ARBA" id="ARBA00009077"/>
    </source>
</evidence>
<dbReference type="InterPro" id="IPR015421">
    <property type="entry name" value="PyrdxlP-dep_Trfase_major"/>
</dbReference>
<keyword evidence="4 5" id="KW-0663">Pyridoxal phosphate</keyword>
<reference evidence="7" key="1">
    <citation type="submission" date="2016-08" db="EMBL/GenBank/DDBJ databases">
        <authorList>
            <person name="Seilhamer J.J."/>
        </authorList>
    </citation>
    <scope>NUCLEOTIDE SEQUENCE</scope>
    <source>
        <strain evidence="7">86-1</strain>
    </source>
</reference>
<evidence type="ECO:0000256" key="4">
    <source>
        <dbReference type="ARBA" id="ARBA00022898"/>
    </source>
</evidence>
<dbReference type="InterPro" id="IPR006235">
    <property type="entry name" value="OAc-hSer/O-AcSer_sulfhydrylase"/>
</dbReference>
<dbReference type="Gene3D" id="3.40.640.10">
    <property type="entry name" value="Type I PLP-dependent aspartate aminotransferase-like (Major domain)"/>
    <property type="match status" value="1"/>
</dbReference>
<gene>
    <name evidence="7" type="ORF">KL86DES1_10673</name>
</gene>
<dbReference type="AlphaFoldDB" id="A0A212KZY5"/>
<sequence>MNHEKGLRFETLQVHAGQEKPDAASGSRAVPIYQTTSYVFDDCAHAEARFNLTDPGNIYSRLTNPTQDALEQRVAALEGGVGALATASGAAAVSYALQNLASAGDHIVAAKTLYGGTYNLLAHTLKTWGIETTFVDPAQIDSFEQAITPKTRALFVESMGNPHSNIVDMEALAALAHRHGIPLVVDNTFATPWLMRPIEYGADIVVHSATKFMGGHGAALGGVIVDSGRFDWAASGKFSHLSEPDPSYHGLSFTKAVGAAAYIVRARAILLRDLGATMAPLHAFLILQGLETLSLRVERHVQNALTVVRHLDNHPKVQTVNHPSLPHSPSHALYERYFPNGGGSIFTIEVKGGAAEARAFIDKLRIFSLLANVADAKSLVIHPASTTHSQMTEEELAVTGIWPNTVRLSIGIEHIDDILADLDQALASL</sequence>
<dbReference type="GO" id="GO:0006535">
    <property type="term" value="P:cysteine biosynthetic process from serine"/>
    <property type="evidence" value="ECO:0007669"/>
    <property type="project" value="TreeGrafter"/>
</dbReference>
<evidence type="ECO:0000256" key="3">
    <source>
        <dbReference type="ARBA" id="ARBA00022679"/>
    </source>
</evidence>